<protein>
    <submittedName>
        <fullName evidence="2">C2 domain</fullName>
    </submittedName>
</protein>
<dbReference type="PANTHER" id="PTHR31425:SF48">
    <property type="entry name" value="MULTIPLE C2 DOMAIN AND TRANSMEMBRANE REGION PROTEIN 10"/>
    <property type="match status" value="1"/>
</dbReference>
<feature type="domain" description="C2" evidence="1">
    <location>
        <begin position="46"/>
        <end position="137"/>
    </location>
</feature>
<accession>A0AAN8VZA5</accession>
<dbReference type="InterPro" id="IPR047259">
    <property type="entry name" value="QUIRKY-like"/>
</dbReference>
<dbReference type="AlphaFoldDB" id="A0AAN8VZA5"/>
<dbReference type="EMBL" id="JBAMMX010000003">
    <property type="protein sequence ID" value="KAK6943553.1"/>
    <property type="molecule type" value="Genomic_DNA"/>
</dbReference>
<reference evidence="2 3" key="1">
    <citation type="submission" date="2023-12" db="EMBL/GenBank/DDBJ databases">
        <title>A high-quality genome assembly for Dillenia turbinata (Dilleniales).</title>
        <authorList>
            <person name="Chanderbali A."/>
        </authorList>
    </citation>
    <scope>NUCLEOTIDE SEQUENCE [LARGE SCALE GENOMIC DNA]</scope>
    <source>
        <strain evidence="2">LSX21</strain>
        <tissue evidence="2">Leaf</tissue>
    </source>
</reference>
<dbReference type="InterPro" id="IPR035892">
    <property type="entry name" value="C2_domain_sf"/>
</dbReference>
<organism evidence="2 3">
    <name type="scientific">Dillenia turbinata</name>
    <dbReference type="NCBI Taxonomy" id="194707"/>
    <lineage>
        <taxon>Eukaryota</taxon>
        <taxon>Viridiplantae</taxon>
        <taxon>Streptophyta</taxon>
        <taxon>Embryophyta</taxon>
        <taxon>Tracheophyta</taxon>
        <taxon>Spermatophyta</taxon>
        <taxon>Magnoliopsida</taxon>
        <taxon>eudicotyledons</taxon>
        <taxon>Gunneridae</taxon>
        <taxon>Pentapetalae</taxon>
        <taxon>Dilleniales</taxon>
        <taxon>Dilleniaceae</taxon>
        <taxon>Dillenia</taxon>
    </lineage>
</organism>
<dbReference type="PANTHER" id="PTHR31425">
    <property type="entry name" value="PHOSPHORIBOSYLANTHRANILATE TRANSFERASE ISOFORM 1"/>
    <property type="match status" value="1"/>
</dbReference>
<evidence type="ECO:0000313" key="3">
    <source>
        <dbReference type="Proteomes" id="UP001370490"/>
    </source>
</evidence>
<proteinExistence type="predicted"/>
<dbReference type="InterPro" id="IPR000008">
    <property type="entry name" value="C2_dom"/>
</dbReference>
<keyword evidence="3" id="KW-1185">Reference proteome</keyword>
<dbReference type="Gene3D" id="2.60.40.150">
    <property type="entry name" value="C2 domain"/>
    <property type="match status" value="1"/>
</dbReference>
<gene>
    <name evidence="2" type="ORF">RJ641_024655</name>
</gene>
<evidence type="ECO:0000259" key="1">
    <source>
        <dbReference type="Pfam" id="PF00168"/>
    </source>
</evidence>
<comment type="caution">
    <text evidence="2">The sequence shown here is derived from an EMBL/GenBank/DDBJ whole genome shotgun (WGS) entry which is preliminary data.</text>
</comment>
<dbReference type="SUPFAM" id="SSF49562">
    <property type="entry name" value="C2 domain (Calcium/lipid-binding domain, CaLB)"/>
    <property type="match status" value="1"/>
</dbReference>
<dbReference type="Pfam" id="PF00168">
    <property type="entry name" value="C2"/>
    <property type="match status" value="1"/>
</dbReference>
<dbReference type="Proteomes" id="UP001370490">
    <property type="component" value="Unassembled WGS sequence"/>
</dbReference>
<name>A0AAN8VZA5_9MAGN</name>
<evidence type="ECO:0000313" key="2">
    <source>
        <dbReference type="EMBL" id="KAK6943553.1"/>
    </source>
</evidence>
<sequence length="207" mass="23088">MVVKEAEDDVAAAETKEEELLLWGCFRALAPNSQIKSKVHLSPKLGYLRLSIIEAQDHVAGDKGCSTSMVRFPKFFAKAQIGNQVLRTRISMAVANRRLCNSFWNESLMFVVAEPFEDYLLISVENGVAPGREEVVGFGSSSDSKNVSRFGSRIHIRASLDRGYHVLDEATMYSSDLRPLAKQLWKPHIGVLEMGILGATKWNEQDT</sequence>